<evidence type="ECO:0000256" key="1">
    <source>
        <dbReference type="SAM" id="MobiDB-lite"/>
    </source>
</evidence>
<evidence type="ECO:0000313" key="2">
    <source>
        <dbReference type="EMBL" id="CAH0386794.1"/>
    </source>
</evidence>
<name>A0A9P0A9N4_BEMTA</name>
<protein>
    <submittedName>
        <fullName evidence="2">Uncharacterized protein</fullName>
    </submittedName>
</protein>
<proteinExistence type="predicted"/>
<dbReference type="EMBL" id="OU963864">
    <property type="protein sequence ID" value="CAH0386794.1"/>
    <property type="molecule type" value="Genomic_DNA"/>
</dbReference>
<dbReference type="Proteomes" id="UP001152759">
    <property type="component" value="Chromosome 3"/>
</dbReference>
<dbReference type="AlphaFoldDB" id="A0A9P0A9N4"/>
<gene>
    <name evidence="2" type="ORF">BEMITA_LOCUS5867</name>
</gene>
<accession>A0A9P0A9N4</accession>
<organism evidence="2 3">
    <name type="scientific">Bemisia tabaci</name>
    <name type="common">Sweetpotato whitefly</name>
    <name type="synonym">Aleurodes tabaci</name>
    <dbReference type="NCBI Taxonomy" id="7038"/>
    <lineage>
        <taxon>Eukaryota</taxon>
        <taxon>Metazoa</taxon>
        <taxon>Ecdysozoa</taxon>
        <taxon>Arthropoda</taxon>
        <taxon>Hexapoda</taxon>
        <taxon>Insecta</taxon>
        <taxon>Pterygota</taxon>
        <taxon>Neoptera</taxon>
        <taxon>Paraneoptera</taxon>
        <taxon>Hemiptera</taxon>
        <taxon>Sternorrhyncha</taxon>
        <taxon>Aleyrodoidea</taxon>
        <taxon>Aleyrodidae</taxon>
        <taxon>Aleyrodinae</taxon>
        <taxon>Bemisia</taxon>
    </lineage>
</organism>
<keyword evidence="3" id="KW-1185">Reference proteome</keyword>
<feature type="region of interest" description="Disordered" evidence="1">
    <location>
        <begin position="1"/>
        <end position="29"/>
    </location>
</feature>
<feature type="compositionally biased region" description="Basic and acidic residues" evidence="1">
    <location>
        <begin position="8"/>
        <end position="17"/>
    </location>
</feature>
<evidence type="ECO:0000313" key="3">
    <source>
        <dbReference type="Proteomes" id="UP001152759"/>
    </source>
</evidence>
<sequence>MEVAQIGQDHDVEEVSRNRQHRNCGPRSDRKVNTLTPQYLGYCSTQWLLISINWIPSLFAWDFCTPSTERRDVEGAHYSKQPDSGLHYRTDCTDCVTRACHNTQHVDGGIEIHEADCRNQGCSTIFDCLLITLASTLLFI</sequence>
<dbReference type="KEGG" id="btab:109043933"/>
<reference evidence="2" key="1">
    <citation type="submission" date="2021-12" db="EMBL/GenBank/DDBJ databases">
        <authorList>
            <person name="King R."/>
        </authorList>
    </citation>
    <scope>NUCLEOTIDE SEQUENCE</scope>
</reference>